<comment type="caution">
    <text evidence="2">The sequence shown here is derived from an EMBL/GenBank/DDBJ whole genome shotgun (WGS) entry which is preliminary data.</text>
</comment>
<keyword evidence="3" id="KW-1185">Reference proteome</keyword>
<sequence length="64" mass="6557">MNLFMIILGAVLAIAGAIWTLQGIGVLPGSVMSGVTMWAVIGPIVAIGGLALLGVGLARRRRSR</sequence>
<reference evidence="2 3" key="1">
    <citation type="journal article" date="2019" name="Int. J. Syst. Evol. Microbiol.">
        <title>The Global Catalogue of Microorganisms (GCM) 10K type strain sequencing project: providing services to taxonomists for standard genome sequencing and annotation.</title>
        <authorList>
            <consortium name="The Broad Institute Genomics Platform"/>
            <consortium name="The Broad Institute Genome Sequencing Center for Infectious Disease"/>
            <person name="Wu L."/>
            <person name="Ma J."/>
        </authorList>
    </citation>
    <scope>NUCLEOTIDE SEQUENCE [LARGE SCALE GENOMIC DNA]</scope>
    <source>
        <strain evidence="2 3">JCM 15672</strain>
    </source>
</reference>
<keyword evidence="1" id="KW-0812">Transmembrane</keyword>
<dbReference type="RefSeq" id="WP_344372075.1">
    <property type="nucleotide sequence ID" value="NZ_BAAAPW010000002.1"/>
</dbReference>
<evidence type="ECO:0000313" key="2">
    <source>
        <dbReference type="EMBL" id="GAA2034346.1"/>
    </source>
</evidence>
<dbReference type="EMBL" id="BAAAPW010000002">
    <property type="protein sequence ID" value="GAA2034346.1"/>
    <property type="molecule type" value="Genomic_DNA"/>
</dbReference>
<keyword evidence="1" id="KW-0472">Membrane</keyword>
<evidence type="ECO:0000256" key="1">
    <source>
        <dbReference type="SAM" id="Phobius"/>
    </source>
</evidence>
<proteinExistence type="predicted"/>
<organism evidence="2 3">
    <name type="scientific">Agromyces tropicus</name>
    <dbReference type="NCBI Taxonomy" id="555371"/>
    <lineage>
        <taxon>Bacteria</taxon>
        <taxon>Bacillati</taxon>
        <taxon>Actinomycetota</taxon>
        <taxon>Actinomycetes</taxon>
        <taxon>Micrococcales</taxon>
        <taxon>Microbacteriaceae</taxon>
        <taxon>Agromyces</taxon>
    </lineage>
</organism>
<feature type="transmembrane region" description="Helical" evidence="1">
    <location>
        <begin position="39"/>
        <end position="58"/>
    </location>
</feature>
<evidence type="ECO:0000313" key="3">
    <source>
        <dbReference type="Proteomes" id="UP001501196"/>
    </source>
</evidence>
<accession>A0ABN2UD04</accession>
<evidence type="ECO:0008006" key="4">
    <source>
        <dbReference type="Google" id="ProtNLM"/>
    </source>
</evidence>
<keyword evidence="1" id="KW-1133">Transmembrane helix</keyword>
<gene>
    <name evidence="2" type="ORF">GCM10009819_18210</name>
</gene>
<protein>
    <recommendedName>
        <fullName evidence="4">LPXTG cell wall anchor domain-containing protein</fullName>
    </recommendedName>
</protein>
<name>A0ABN2UD04_9MICO</name>
<dbReference type="Proteomes" id="UP001501196">
    <property type="component" value="Unassembled WGS sequence"/>
</dbReference>